<evidence type="ECO:0000313" key="11">
    <source>
        <dbReference type="Proteomes" id="UP000026960"/>
    </source>
</evidence>
<reference evidence="10" key="1">
    <citation type="journal article" date="2009" name="Rice">
        <title>De Novo Next Generation Sequencing of Plant Genomes.</title>
        <authorList>
            <person name="Rounsley S."/>
            <person name="Marri P.R."/>
            <person name="Yu Y."/>
            <person name="He R."/>
            <person name="Sisneros N."/>
            <person name="Goicoechea J.L."/>
            <person name="Lee S.J."/>
            <person name="Angelova A."/>
            <person name="Kudrna D."/>
            <person name="Luo M."/>
            <person name="Affourtit J."/>
            <person name="Desany B."/>
            <person name="Knight J."/>
            <person name="Niazi F."/>
            <person name="Egholm M."/>
            <person name="Wing R.A."/>
        </authorList>
    </citation>
    <scope>NUCLEOTIDE SEQUENCE [LARGE SCALE GENOMIC DNA]</scope>
    <source>
        <strain evidence="10">cv. IRGC 105608</strain>
    </source>
</reference>
<keyword evidence="4" id="KW-0611">Plant defense</keyword>
<dbReference type="GO" id="GO:0020037">
    <property type="term" value="F:heme binding"/>
    <property type="evidence" value="ECO:0007669"/>
    <property type="project" value="InterPro"/>
</dbReference>
<comment type="cofactor">
    <cofactor evidence="8">
        <name>heme</name>
        <dbReference type="ChEBI" id="CHEBI:30413"/>
    </cofactor>
</comment>
<keyword evidence="9" id="KW-0472">Membrane</keyword>
<organism evidence="10">
    <name type="scientific">Oryza barthii</name>
    <dbReference type="NCBI Taxonomy" id="65489"/>
    <lineage>
        <taxon>Eukaryota</taxon>
        <taxon>Viridiplantae</taxon>
        <taxon>Streptophyta</taxon>
        <taxon>Embryophyta</taxon>
        <taxon>Tracheophyta</taxon>
        <taxon>Spermatophyta</taxon>
        <taxon>Magnoliopsida</taxon>
        <taxon>Liliopsida</taxon>
        <taxon>Poales</taxon>
        <taxon>Poaceae</taxon>
        <taxon>BOP clade</taxon>
        <taxon>Oryzoideae</taxon>
        <taxon>Oryzeae</taxon>
        <taxon>Oryzinae</taxon>
        <taxon>Oryza</taxon>
    </lineage>
</organism>
<dbReference type="SUPFAM" id="SSF48264">
    <property type="entry name" value="Cytochrome P450"/>
    <property type="match status" value="2"/>
</dbReference>
<evidence type="ECO:0008006" key="12">
    <source>
        <dbReference type="Google" id="ProtNLM"/>
    </source>
</evidence>
<evidence type="ECO:0000256" key="4">
    <source>
        <dbReference type="ARBA" id="ARBA00022821"/>
    </source>
</evidence>
<dbReference type="PRINTS" id="PR00463">
    <property type="entry name" value="EP450I"/>
</dbReference>
<keyword evidence="11" id="KW-1185">Reference proteome</keyword>
<keyword evidence="7 8" id="KW-0408">Iron</keyword>
<dbReference type="STRING" id="65489.A0A0D3GFK4"/>
<dbReference type="GO" id="GO:0051502">
    <property type="term" value="P:diterpene phytoalexin biosynthetic process"/>
    <property type="evidence" value="ECO:0007669"/>
    <property type="project" value="UniProtKB-ARBA"/>
</dbReference>
<dbReference type="InterPro" id="IPR001128">
    <property type="entry name" value="Cyt_P450"/>
</dbReference>
<proteinExistence type="inferred from homology"/>
<evidence type="ECO:0000256" key="1">
    <source>
        <dbReference type="ARBA" id="ARBA00010617"/>
    </source>
</evidence>
<evidence type="ECO:0000256" key="9">
    <source>
        <dbReference type="SAM" id="Phobius"/>
    </source>
</evidence>
<keyword evidence="2 9" id="KW-0812">Transmembrane</keyword>
<sequence length="1014" mass="112176">MAASSFLVECLSWLVVVLFSLYIFQLLRDARRRLPPGPWPPKPLVGDLLDLGEDGKQHRTFLRLADRYGGLMCLRFGMVPHVIVSTPDALRAVFAAGAGGGEGKKVDGIAGLPSLDVLSAMGHRAHTIFALPSQDGKWRALRKFAAAEMLAPRRISSAAAGAQLQTKIVEALRREVSGHAARGDAVVFRHAVLDSILSLLLGVLYSTDLEREERAMFRDLIEEIVGMLGTANVSDVFPPVAALDLQGLRRRMTDLLTIMYRHFDDQVALRRRSRDAGEARKNDVLDTVLDKEESEWKQEGSLLSHDVMRVLLSDLYGAGASTTAALIEWGMVDLIQNPEVMTKVREELTNVLGDKLVMDESDIARLPYLQAVVKETLRLRTVVPLVPRKAEVDIEVNGYRIPKGTNVILNAWAINRSANAWSEPDKFIPERFHGGETRGYLGQDFEMIPFGLGRRICPGMPLAQKLIPLIIGTLLHRFEWELPADAKEGGIDMTEKSAAKMAASSFLVECLSWLVVVLFSLYIFQLLRDARRRLPPGPWPPKPLVGDLLDLGEDGKQHRTFLRLADRYGGLMCLRFGMVPHVIVSTPDALRAVFAAGAGGGEGKKVDGIAGLPSLDVLSAMGHRAHTIFALPSQDGKWRALRKFAAAEMLAPRRISSAAAGAQLQTKIVEALRREVSGHAARGDAVVFRHAVLDSILSLLLGVLYSTDLEREERAMFRDLIEEIVGMLGTANVSDVFPPVAALDLQGLRRRMTDLLTIMYRHFDDQVALRRRSRDAGEARKNDVLDTVLDKEESEWKQEGSLLSHDVMRVLLSDLYGAGASTTAALIEWGMVDLIQNPEVMTKVREELTNVLGDKLVMDESDIARLPYLQAVVKETLRLRTVVPLVPRKAEVDIEVNGYRIPKGTNVILNAWAINRSANAWSEPDKFIPERFHGGETRGYLGQDFEMIPFGLGRRICPGMPLAQKLIPLIIGTLLHRFEWELPADAKEGGIDMTEKCGVVLSLVNPLKAIPKEI</sequence>
<evidence type="ECO:0000256" key="8">
    <source>
        <dbReference type="PIRSR" id="PIRSR602401-1"/>
    </source>
</evidence>
<evidence type="ECO:0000256" key="6">
    <source>
        <dbReference type="ARBA" id="ARBA00023002"/>
    </source>
</evidence>
<evidence type="ECO:0000256" key="2">
    <source>
        <dbReference type="ARBA" id="ARBA00022692"/>
    </source>
</evidence>
<protein>
    <recommendedName>
        <fullName evidence="12">Cytochrome P450</fullName>
    </recommendedName>
</protein>
<evidence type="ECO:0000256" key="3">
    <source>
        <dbReference type="ARBA" id="ARBA00022723"/>
    </source>
</evidence>
<dbReference type="FunFam" id="1.10.630.10:FF:000156">
    <property type="entry name" value="Os06g0294600 protein"/>
    <property type="match status" value="1"/>
</dbReference>
<dbReference type="FunFam" id="1.10.630.10:FF:000007">
    <property type="entry name" value="Cytochrome P450 76C4"/>
    <property type="match status" value="1"/>
</dbReference>
<keyword evidence="5 9" id="KW-1133">Transmembrane helix</keyword>
<dbReference type="Gramene" id="OBART06G11550.1">
    <property type="protein sequence ID" value="OBART06G11550.1"/>
    <property type="gene ID" value="OBART06G11550"/>
</dbReference>
<dbReference type="Proteomes" id="UP000026960">
    <property type="component" value="Chromosome 6"/>
</dbReference>
<dbReference type="PANTHER" id="PTHR47950">
    <property type="entry name" value="CYTOCHROME P450, FAMILY 76, SUBFAMILY C, POLYPEPTIDE 5-RELATED"/>
    <property type="match status" value="1"/>
</dbReference>
<dbReference type="InterPro" id="IPR017972">
    <property type="entry name" value="Cyt_P450_CS"/>
</dbReference>
<evidence type="ECO:0000256" key="7">
    <source>
        <dbReference type="ARBA" id="ARBA00023004"/>
    </source>
</evidence>
<evidence type="ECO:0000256" key="5">
    <source>
        <dbReference type="ARBA" id="ARBA00022989"/>
    </source>
</evidence>
<name>A0A0D3GFK4_9ORYZ</name>
<dbReference type="PRINTS" id="PR00385">
    <property type="entry name" value="P450"/>
</dbReference>
<dbReference type="PaxDb" id="65489-OBART06G11550.1"/>
<dbReference type="eggNOG" id="KOG0156">
    <property type="taxonomic scope" value="Eukaryota"/>
</dbReference>
<feature type="binding site" description="axial binding residue" evidence="8">
    <location>
        <position position="957"/>
    </location>
    <ligand>
        <name>heme</name>
        <dbReference type="ChEBI" id="CHEBI:30413"/>
    </ligand>
    <ligandPart>
        <name>Fe</name>
        <dbReference type="ChEBI" id="CHEBI:18248"/>
    </ligandPart>
</feature>
<dbReference type="PROSITE" id="PS00086">
    <property type="entry name" value="CYTOCHROME_P450"/>
    <property type="match status" value="2"/>
</dbReference>
<dbReference type="InterPro" id="IPR002401">
    <property type="entry name" value="Cyt_P450_E_grp-I"/>
</dbReference>
<keyword evidence="8" id="KW-0349">Heme</keyword>
<dbReference type="HOGENOM" id="CLU_001570_0_3_1"/>
<dbReference type="PANTHER" id="PTHR47950:SF44">
    <property type="entry name" value="CYTOCHROME P450, FAMILY 76, SUBFAMILY C, POLYPEPTIDE 5-RELATED"/>
    <property type="match status" value="1"/>
</dbReference>
<reference evidence="10" key="2">
    <citation type="submission" date="2015-03" db="UniProtKB">
        <authorList>
            <consortium name="EnsemblPlants"/>
        </authorList>
    </citation>
    <scope>IDENTIFICATION</scope>
</reference>
<comment type="similarity">
    <text evidence="1">Belongs to the cytochrome P450 family.</text>
</comment>
<evidence type="ECO:0000313" key="10">
    <source>
        <dbReference type="EnsemblPlants" id="OBART06G11550.1"/>
    </source>
</evidence>
<dbReference type="EnsemblPlants" id="OBART06G11550.1">
    <property type="protein sequence ID" value="OBART06G11550.1"/>
    <property type="gene ID" value="OBART06G11550"/>
</dbReference>
<keyword evidence="6" id="KW-0560">Oxidoreductase</keyword>
<accession>A0A0D3GFK4</accession>
<dbReference type="GO" id="GO:0006952">
    <property type="term" value="P:defense response"/>
    <property type="evidence" value="ECO:0007669"/>
    <property type="project" value="UniProtKB-KW"/>
</dbReference>
<feature type="transmembrane region" description="Helical" evidence="9">
    <location>
        <begin position="506"/>
        <end position="527"/>
    </location>
</feature>
<dbReference type="GO" id="GO:0005506">
    <property type="term" value="F:iron ion binding"/>
    <property type="evidence" value="ECO:0007669"/>
    <property type="project" value="InterPro"/>
</dbReference>
<dbReference type="InterPro" id="IPR036396">
    <property type="entry name" value="Cyt_P450_sf"/>
</dbReference>
<keyword evidence="3 8" id="KW-0479">Metal-binding</keyword>
<dbReference type="AlphaFoldDB" id="A0A0D3GFK4"/>
<dbReference type="Pfam" id="PF00067">
    <property type="entry name" value="p450"/>
    <property type="match status" value="2"/>
</dbReference>
<dbReference type="Gene3D" id="1.10.630.10">
    <property type="entry name" value="Cytochrome P450"/>
    <property type="match status" value="2"/>
</dbReference>
<dbReference type="GO" id="GO:0016709">
    <property type="term" value="F:oxidoreductase activity, acting on paired donors, with incorporation or reduction of molecular oxygen, NAD(P)H as one donor, and incorporation of one atom of oxygen"/>
    <property type="evidence" value="ECO:0007669"/>
    <property type="project" value="UniProtKB-ARBA"/>
</dbReference>
<feature type="transmembrane region" description="Helical" evidence="9">
    <location>
        <begin position="6"/>
        <end position="24"/>
    </location>
</feature>